<protein>
    <recommendedName>
        <fullName evidence="2">DUF4167 domain-containing protein</fullName>
    </recommendedName>
</protein>
<dbReference type="OrthoDB" id="9816310at2"/>
<feature type="compositionally biased region" description="Low complexity" evidence="1">
    <location>
        <begin position="272"/>
        <end position="292"/>
    </location>
</feature>
<evidence type="ECO:0000313" key="3">
    <source>
        <dbReference type="EMBL" id="KPQ09941.1"/>
    </source>
</evidence>
<proteinExistence type="predicted"/>
<evidence type="ECO:0000256" key="1">
    <source>
        <dbReference type="SAM" id="MobiDB-lite"/>
    </source>
</evidence>
<dbReference type="InterPro" id="IPR025430">
    <property type="entry name" value="DUF4167"/>
</dbReference>
<name>A0A0P7X4W9_9HYPH</name>
<dbReference type="Proteomes" id="UP000050497">
    <property type="component" value="Unassembled WGS sequence"/>
</dbReference>
<evidence type="ECO:0000313" key="6">
    <source>
        <dbReference type="Proteomes" id="UP000182800"/>
    </source>
</evidence>
<evidence type="ECO:0000313" key="4">
    <source>
        <dbReference type="EMBL" id="SCC80868.1"/>
    </source>
</evidence>
<feature type="compositionally biased region" description="Basic and acidic residues" evidence="1">
    <location>
        <begin position="144"/>
        <end position="153"/>
    </location>
</feature>
<evidence type="ECO:0000259" key="2">
    <source>
        <dbReference type="Pfam" id="PF13763"/>
    </source>
</evidence>
<feature type="region of interest" description="Disordered" evidence="1">
    <location>
        <begin position="1"/>
        <end position="26"/>
    </location>
</feature>
<dbReference type="Proteomes" id="UP000182800">
    <property type="component" value="Unassembled WGS sequence"/>
</dbReference>
<reference evidence="3 5" key="1">
    <citation type="submission" date="2015-09" db="EMBL/GenBank/DDBJ databases">
        <title>Identification and resolution of microdiversity through metagenomic sequencing of parallel consortia.</title>
        <authorList>
            <person name="Nelson W.C."/>
            <person name="Romine M.F."/>
            <person name="Lindemann S.R."/>
        </authorList>
    </citation>
    <scope>NUCLEOTIDE SEQUENCE [LARGE SCALE GENOMIC DNA]</scope>
    <source>
        <strain evidence="3">HL-109</strain>
    </source>
</reference>
<dbReference type="RefSeq" id="WP_074444683.1">
    <property type="nucleotide sequence ID" value="NZ_FMBM01000002.1"/>
</dbReference>
<keyword evidence="6" id="KW-1185">Reference proteome</keyword>
<comment type="caution">
    <text evidence="3">The sequence shown here is derived from an EMBL/GenBank/DDBJ whole genome shotgun (WGS) entry which is preliminary data.</text>
</comment>
<dbReference type="AlphaFoldDB" id="A0A0P7X4W9"/>
<feature type="region of interest" description="Disordered" evidence="1">
    <location>
        <begin position="75"/>
        <end position="308"/>
    </location>
</feature>
<reference evidence="4 6" key="2">
    <citation type="submission" date="2016-08" db="EMBL/GenBank/DDBJ databases">
        <authorList>
            <person name="Varghese N."/>
            <person name="Submissions Spin"/>
        </authorList>
    </citation>
    <scope>NUCLEOTIDE SEQUENCE [LARGE SCALE GENOMIC DNA]</scope>
    <source>
        <strain evidence="4 6">HL-109</strain>
    </source>
</reference>
<accession>A0A0P7X4W9</accession>
<dbReference type="Pfam" id="PF13763">
    <property type="entry name" value="DUF4167"/>
    <property type="match status" value="1"/>
</dbReference>
<feature type="compositionally biased region" description="Basic and acidic residues" evidence="1">
    <location>
        <begin position="160"/>
        <end position="174"/>
    </location>
</feature>
<evidence type="ECO:0000313" key="5">
    <source>
        <dbReference type="Proteomes" id="UP000050497"/>
    </source>
</evidence>
<dbReference type="EMBL" id="FMBM01000002">
    <property type="protein sequence ID" value="SCC80868.1"/>
    <property type="molecule type" value="Genomic_DNA"/>
</dbReference>
<dbReference type="PATRIC" id="fig|1653334.4.peg.97"/>
<sequence length="308" mass="33549">MRGRSRSKGPNPLTRSYESNGPDVKVRGTAQHIADKYGQLARDAQASGDPVAAENYFQHAEHYLRIIAGAQENLRQQYGNGRSDDDDDDDDDSNGYTHGYAQPDRSSQPQRVQPEEVDPGQQPQPPSFDPRAERQPDRGFQPRGRGDRRERFGRNQQDNRGSDDREADSRDEAGQARAVQDAPVAGEDAGERPVRGRRRPAPRRSDEVEQPALPDFLMKPVSRPPEPEADAVHDNDAGDEKPKRRRAATTTRRTTRKAATEGGESGEEAPVKKPAAAARKSPRKAASADAGANDGGSGDGASDKTAAE</sequence>
<gene>
    <name evidence="4" type="ORF">GA0071312_1796</name>
    <name evidence="3" type="ORF">HLUCCO17_12610</name>
</gene>
<feature type="compositionally biased region" description="Basic and acidic residues" evidence="1">
    <location>
        <begin position="230"/>
        <end position="242"/>
    </location>
</feature>
<organism evidence="3 5">
    <name type="scientific">Saliniramus fredricksonii</name>
    <dbReference type="NCBI Taxonomy" id="1653334"/>
    <lineage>
        <taxon>Bacteria</taxon>
        <taxon>Pseudomonadati</taxon>
        <taxon>Pseudomonadota</taxon>
        <taxon>Alphaproteobacteria</taxon>
        <taxon>Hyphomicrobiales</taxon>
        <taxon>Salinarimonadaceae</taxon>
        <taxon>Saliniramus</taxon>
    </lineage>
</organism>
<feature type="domain" description="DUF4167" evidence="2">
    <location>
        <begin position="4"/>
        <end position="72"/>
    </location>
</feature>
<dbReference type="EMBL" id="LJSX01000020">
    <property type="protein sequence ID" value="KPQ09941.1"/>
    <property type="molecule type" value="Genomic_DNA"/>
</dbReference>
<feature type="compositionally biased region" description="Acidic residues" evidence="1">
    <location>
        <begin position="84"/>
        <end position="93"/>
    </location>
</feature>
<dbReference type="STRING" id="1653334.GA0071312_1796"/>